<dbReference type="EMBL" id="DS985246">
    <property type="protein sequence ID" value="EDV23800.1"/>
    <property type="molecule type" value="Genomic_DNA"/>
</dbReference>
<dbReference type="CTD" id="6754539"/>
<dbReference type="InParanoid" id="B3RZ86"/>
<dbReference type="RefSeq" id="XP_002113326.1">
    <property type="nucleotide sequence ID" value="XM_002113290.1"/>
</dbReference>
<dbReference type="KEGG" id="tad:TRIADDRAFT_57364"/>
<accession>B3RZ86</accession>
<protein>
    <submittedName>
        <fullName evidence="1">Uncharacterized protein</fullName>
    </submittedName>
</protein>
<organism evidence="1 2">
    <name type="scientific">Trichoplax adhaerens</name>
    <name type="common">Trichoplax reptans</name>
    <dbReference type="NCBI Taxonomy" id="10228"/>
    <lineage>
        <taxon>Eukaryota</taxon>
        <taxon>Metazoa</taxon>
        <taxon>Placozoa</taxon>
        <taxon>Uniplacotomia</taxon>
        <taxon>Trichoplacea</taxon>
        <taxon>Trichoplacidae</taxon>
        <taxon>Trichoplax</taxon>
    </lineage>
</organism>
<gene>
    <name evidence="1" type="ORF">TRIADDRAFT_57364</name>
</gene>
<keyword evidence="2" id="KW-1185">Reference proteome</keyword>
<dbReference type="GeneID" id="6754539"/>
<dbReference type="HOGENOM" id="CLU_1490885_0_0_1"/>
<dbReference type="Proteomes" id="UP000009022">
    <property type="component" value="Unassembled WGS sequence"/>
</dbReference>
<evidence type="ECO:0000313" key="1">
    <source>
        <dbReference type="EMBL" id="EDV23800.1"/>
    </source>
</evidence>
<name>B3RZ86_TRIAD</name>
<reference evidence="1 2" key="1">
    <citation type="journal article" date="2008" name="Nature">
        <title>The Trichoplax genome and the nature of placozoans.</title>
        <authorList>
            <person name="Srivastava M."/>
            <person name="Begovic E."/>
            <person name="Chapman J."/>
            <person name="Putnam N.H."/>
            <person name="Hellsten U."/>
            <person name="Kawashima T."/>
            <person name="Kuo A."/>
            <person name="Mitros T."/>
            <person name="Salamov A."/>
            <person name="Carpenter M.L."/>
            <person name="Signorovitch A.Y."/>
            <person name="Moreno M.A."/>
            <person name="Kamm K."/>
            <person name="Grimwood J."/>
            <person name="Schmutz J."/>
            <person name="Shapiro H."/>
            <person name="Grigoriev I.V."/>
            <person name="Buss L.W."/>
            <person name="Schierwater B."/>
            <person name="Dellaporta S.L."/>
            <person name="Rokhsar D.S."/>
        </authorList>
    </citation>
    <scope>NUCLEOTIDE SEQUENCE [LARGE SCALE GENOMIC DNA]</scope>
    <source>
        <strain evidence="1 2">Grell-BS-1999</strain>
    </source>
</reference>
<proteinExistence type="predicted"/>
<dbReference type="AlphaFoldDB" id="B3RZ86"/>
<evidence type="ECO:0000313" key="2">
    <source>
        <dbReference type="Proteomes" id="UP000009022"/>
    </source>
</evidence>
<sequence>MSKHKSLEHLEMWYECMVGDKQNTSFLKYTISLVQLMLRLVKYLIYNKYQYFIEKSGDTLDDIWMAGVGVARSPPQKLNSVSSGTFQISIGIYRMLESSKLIIRFIFTVSTALMEGRKVDSLTDGRLLNDGLEKRFNEILCSQDYVQRDVKRDYPDNKLKNSFHDDNNLSKKSIKRYFDPD</sequence>